<organism evidence="3 4">
    <name type="scientific">Lujinxingia vulgaris</name>
    <dbReference type="NCBI Taxonomy" id="2600176"/>
    <lineage>
        <taxon>Bacteria</taxon>
        <taxon>Deltaproteobacteria</taxon>
        <taxon>Bradymonadales</taxon>
        <taxon>Lujinxingiaceae</taxon>
        <taxon>Lujinxingia</taxon>
    </lineage>
</organism>
<dbReference type="AlphaFoldDB" id="A0A5C6X9K2"/>
<evidence type="ECO:0000313" key="4">
    <source>
        <dbReference type="Proteomes" id="UP000321412"/>
    </source>
</evidence>
<feature type="chain" id="PRO_5023103665" evidence="2">
    <location>
        <begin position="30"/>
        <end position="379"/>
    </location>
</feature>
<feature type="compositionally biased region" description="Low complexity" evidence="1">
    <location>
        <begin position="58"/>
        <end position="78"/>
    </location>
</feature>
<dbReference type="EMBL" id="VOSM01000018">
    <property type="protein sequence ID" value="TXD33909.1"/>
    <property type="molecule type" value="Genomic_DNA"/>
</dbReference>
<accession>A0A5C6X9K2</accession>
<feature type="region of interest" description="Disordered" evidence="1">
    <location>
        <begin position="33"/>
        <end position="97"/>
    </location>
</feature>
<feature type="compositionally biased region" description="Acidic residues" evidence="1">
    <location>
        <begin position="79"/>
        <end position="96"/>
    </location>
</feature>
<comment type="caution">
    <text evidence="3">The sequence shown here is derived from an EMBL/GenBank/DDBJ whole genome shotgun (WGS) entry which is preliminary data.</text>
</comment>
<evidence type="ECO:0000256" key="1">
    <source>
        <dbReference type="SAM" id="MobiDB-lite"/>
    </source>
</evidence>
<evidence type="ECO:0000256" key="2">
    <source>
        <dbReference type="SAM" id="SignalP"/>
    </source>
</evidence>
<sequence length="379" mass="39396">MFGLHAHNLTRSTRISLVCLLTLSLAACSGDDLPASDTSDTGNVSDADPNTDADTADTDPGTDAGNDADTADTAPGVDADTDTDAADTDPPDEDPFCGDNLINAAGEVCDGTALGDLTCASLGFDGGELGCSETCTLDTSGCTRDPVCGDDSVNQPGEDCDGSDFAGETCVSLGWDGGELSCTTNCELDQSECITNPYCGDGEVNQPSEICDLQAFDGESCETQGFDEGWLTCSDTCDAIDTSNCVLLPPPIDCAAFEGPEPNNSIDQAVAIASGDFPVQDAFCGGDEVEVFTFNVPENCSADLVLTFSPTTDFPMVTLATVSGNFLTIDFPDQATHTITISPAASPNPRPETLAIAMQYLLADQYEIHYEIDLQNLSC</sequence>
<dbReference type="Proteomes" id="UP000321412">
    <property type="component" value="Unassembled WGS sequence"/>
</dbReference>
<protein>
    <submittedName>
        <fullName evidence="3">Uncharacterized protein</fullName>
    </submittedName>
</protein>
<dbReference type="OrthoDB" id="5495372at2"/>
<feature type="signal peptide" evidence="2">
    <location>
        <begin position="1"/>
        <end position="29"/>
    </location>
</feature>
<dbReference type="RefSeq" id="WP_146983365.1">
    <property type="nucleotide sequence ID" value="NZ_VOSM01000018.1"/>
</dbReference>
<reference evidence="3 4" key="1">
    <citation type="submission" date="2019-08" db="EMBL/GenBank/DDBJ databases">
        <title>Bradymonadales sp. TMQ4.</title>
        <authorList>
            <person name="Liang Q."/>
        </authorList>
    </citation>
    <scope>NUCLEOTIDE SEQUENCE [LARGE SCALE GENOMIC DNA]</scope>
    <source>
        <strain evidence="3 4">TMQ4</strain>
    </source>
</reference>
<name>A0A5C6X9K2_9DELT</name>
<keyword evidence="2" id="KW-0732">Signal</keyword>
<gene>
    <name evidence="3" type="ORF">FRC98_20140</name>
</gene>
<proteinExistence type="predicted"/>
<evidence type="ECO:0000313" key="3">
    <source>
        <dbReference type="EMBL" id="TXD33909.1"/>
    </source>
</evidence>
<keyword evidence="4" id="KW-1185">Reference proteome</keyword>